<feature type="transmembrane region" description="Helical" evidence="1">
    <location>
        <begin position="52"/>
        <end position="80"/>
    </location>
</feature>
<dbReference type="AlphaFoldDB" id="A0A6A5XWN9"/>
<dbReference type="RefSeq" id="XP_033385708.1">
    <property type="nucleotide sequence ID" value="XM_033521239.1"/>
</dbReference>
<keyword evidence="1" id="KW-0472">Membrane</keyword>
<sequence length="140" mass="15082">MQPQHCHHAACGAKITLLIALSYEYLSLLSYSKRGQPAVAGKEYGAYGAIQLLFLIGSGAFAMGMGLVVVVVVVVVVHCVSQLLPSNLSRGSVAGYSFPRLPKILPSRGPAPKRIKMAMLKIRPRTGQYLFGLLHPRPVL</sequence>
<dbReference type="GeneID" id="54278636"/>
<keyword evidence="1" id="KW-0812">Transmembrane</keyword>
<organism evidence="2 3">
    <name type="scientific">Aaosphaeria arxii CBS 175.79</name>
    <dbReference type="NCBI Taxonomy" id="1450172"/>
    <lineage>
        <taxon>Eukaryota</taxon>
        <taxon>Fungi</taxon>
        <taxon>Dikarya</taxon>
        <taxon>Ascomycota</taxon>
        <taxon>Pezizomycotina</taxon>
        <taxon>Dothideomycetes</taxon>
        <taxon>Pleosporomycetidae</taxon>
        <taxon>Pleosporales</taxon>
        <taxon>Pleosporales incertae sedis</taxon>
        <taxon>Aaosphaeria</taxon>
    </lineage>
</organism>
<protein>
    <submittedName>
        <fullName evidence="2">Uncharacterized protein</fullName>
    </submittedName>
</protein>
<gene>
    <name evidence="2" type="ORF">BU24DRAFT_149333</name>
</gene>
<accession>A0A6A5XWN9</accession>
<keyword evidence="1" id="KW-1133">Transmembrane helix</keyword>
<dbReference type="Proteomes" id="UP000799778">
    <property type="component" value="Unassembled WGS sequence"/>
</dbReference>
<evidence type="ECO:0000256" key="1">
    <source>
        <dbReference type="SAM" id="Phobius"/>
    </source>
</evidence>
<dbReference type="EMBL" id="ML978068">
    <property type="protein sequence ID" value="KAF2017369.1"/>
    <property type="molecule type" value="Genomic_DNA"/>
</dbReference>
<evidence type="ECO:0000313" key="2">
    <source>
        <dbReference type="EMBL" id="KAF2017369.1"/>
    </source>
</evidence>
<reference evidence="2" key="1">
    <citation type="journal article" date="2020" name="Stud. Mycol.">
        <title>101 Dothideomycetes genomes: a test case for predicting lifestyles and emergence of pathogens.</title>
        <authorList>
            <person name="Haridas S."/>
            <person name="Albert R."/>
            <person name="Binder M."/>
            <person name="Bloem J."/>
            <person name="Labutti K."/>
            <person name="Salamov A."/>
            <person name="Andreopoulos B."/>
            <person name="Baker S."/>
            <person name="Barry K."/>
            <person name="Bills G."/>
            <person name="Bluhm B."/>
            <person name="Cannon C."/>
            <person name="Castanera R."/>
            <person name="Culley D."/>
            <person name="Daum C."/>
            <person name="Ezra D."/>
            <person name="Gonzalez J."/>
            <person name="Henrissat B."/>
            <person name="Kuo A."/>
            <person name="Liang C."/>
            <person name="Lipzen A."/>
            <person name="Lutzoni F."/>
            <person name="Magnuson J."/>
            <person name="Mondo S."/>
            <person name="Nolan M."/>
            <person name="Ohm R."/>
            <person name="Pangilinan J."/>
            <person name="Park H.-J."/>
            <person name="Ramirez L."/>
            <person name="Alfaro M."/>
            <person name="Sun H."/>
            <person name="Tritt A."/>
            <person name="Yoshinaga Y."/>
            <person name="Zwiers L.-H."/>
            <person name="Turgeon B."/>
            <person name="Goodwin S."/>
            <person name="Spatafora J."/>
            <person name="Crous P."/>
            <person name="Grigoriev I."/>
        </authorList>
    </citation>
    <scope>NUCLEOTIDE SEQUENCE</scope>
    <source>
        <strain evidence="2">CBS 175.79</strain>
    </source>
</reference>
<proteinExistence type="predicted"/>
<evidence type="ECO:0000313" key="3">
    <source>
        <dbReference type="Proteomes" id="UP000799778"/>
    </source>
</evidence>
<keyword evidence="3" id="KW-1185">Reference proteome</keyword>
<feature type="transmembrane region" description="Helical" evidence="1">
    <location>
        <begin position="12"/>
        <end position="32"/>
    </location>
</feature>
<name>A0A6A5XWN9_9PLEO</name>